<accession>A1ZTD0</accession>
<dbReference type="Gene3D" id="6.10.340.10">
    <property type="match status" value="1"/>
</dbReference>
<dbReference type="OrthoDB" id="9763484at2"/>
<dbReference type="GO" id="GO:0016020">
    <property type="term" value="C:membrane"/>
    <property type="evidence" value="ECO:0007669"/>
    <property type="project" value="InterPro"/>
</dbReference>
<dbReference type="Pfam" id="PF00672">
    <property type="entry name" value="HAMP"/>
    <property type="match status" value="1"/>
</dbReference>
<name>A1ZTD0_MICM2</name>
<dbReference type="GO" id="GO:0004674">
    <property type="term" value="F:protein serine/threonine kinase activity"/>
    <property type="evidence" value="ECO:0007669"/>
    <property type="project" value="UniProtKB-KW"/>
</dbReference>
<dbReference type="Proteomes" id="UP000004095">
    <property type="component" value="Unassembled WGS sequence"/>
</dbReference>
<dbReference type="CDD" id="cd06225">
    <property type="entry name" value="HAMP"/>
    <property type="match status" value="1"/>
</dbReference>
<keyword evidence="1" id="KW-0378">Hydrolase</keyword>
<feature type="domain" description="HAMP" evidence="3">
    <location>
        <begin position="316"/>
        <end position="368"/>
    </location>
</feature>
<evidence type="ECO:0000256" key="2">
    <source>
        <dbReference type="SAM" id="Phobius"/>
    </source>
</evidence>
<dbReference type="AlphaFoldDB" id="A1ZTD0"/>
<organism evidence="4 5">
    <name type="scientific">Microscilla marina ATCC 23134</name>
    <dbReference type="NCBI Taxonomy" id="313606"/>
    <lineage>
        <taxon>Bacteria</taxon>
        <taxon>Pseudomonadati</taxon>
        <taxon>Bacteroidota</taxon>
        <taxon>Cytophagia</taxon>
        <taxon>Cytophagales</taxon>
        <taxon>Microscillaceae</taxon>
        <taxon>Microscilla</taxon>
    </lineage>
</organism>
<evidence type="ECO:0000259" key="3">
    <source>
        <dbReference type="PROSITE" id="PS50885"/>
    </source>
</evidence>
<dbReference type="SUPFAM" id="SSF158472">
    <property type="entry name" value="HAMP domain-like"/>
    <property type="match status" value="1"/>
</dbReference>
<evidence type="ECO:0000313" key="4">
    <source>
        <dbReference type="EMBL" id="EAY26352.1"/>
    </source>
</evidence>
<dbReference type="EMBL" id="AAWS01000035">
    <property type="protein sequence ID" value="EAY26352.1"/>
    <property type="molecule type" value="Genomic_DNA"/>
</dbReference>
<evidence type="ECO:0000256" key="1">
    <source>
        <dbReference type="ARBA" id="ARBA00022801"/>
    </source>
</evidence>
<dbReference type="PROSITE" id="PS50885">
    <property type="entry name" value="HAMP"/>
    <property type="match status" value="1"/>
</dbReference>
<keyword evidence="2" id="KW-0812">Transmembrane</keyword>
<gene>
    <name evidence="4" type="ORF">M23134_04630</name>
</gene>
<sequence length="646" mass="73819">MSLKKLFTTVIIIIIVLSSFVGVFIFTQVKNMQRDIEQIVNLEEPFEKAVLEIEIIASNIANSLLDYVDNHNYIQPENIRKYQADFDKHIKLYEKYAKSKQEIAFGKDLIKEYAHFNKLTSKAVINSTRKHGKLFSVQTMVTVQDELIDDLFKKYIDNPSSDILTKLKVISDFYSLNEELLNAIESYVIVKDSVSAHKIANKKLKYLKFEKNYLNTNRPDKDWVAKMNENFAITVNLGNELMRLESIQNNLMKQFHQSLNKIDNLLDKKIQPLIRSKNEELLADANQAGGLIINFMLISLVLVIVAMLVVAIVVRRTVLKPVLQLNEVAKQVAQGKFKVDFNIKANNEIGDLTSSFQTMTVGIERLVAKYRDLNKDLEDKVAKRTEELTEKNYKITSSINYAKRIQQAVLPPKLEVTSQLPDAMVLFKPRDIVSGDFYWFAQIGTQPKKTVLAAVDCTGHGVPGAFMSMVGNAYLNQIIRLQGILSPEKILDELHLHIRKDLKQKETHNRDGMDLALVVIDHEGKKIEFAGAKNPLLYIQDGALYEIKGDKFPVGGYAHAKEQSFAKHVIDTSKPTTFYVYSDGYQDQFGGPKGRKFMSRRFKNLLLEIHQLPMKEQKQVLENHLQEWMGEQNQVDDILVIGVHLP</sequence>
<dbReference type="InterPro" id="IPR001932">
    <property type="entry name" value="PPM-type_phosphatase-like_dom"/>
</dbReference>
<dbReference type="InterPro" id="IPR003660">
    <property type="entry name" value="HAMP_dom"/>
</dbReference>
<keyword evidence="4" id="KW-0723">Serine/threonine-protein kinase</keyword>
<keyword evidence="5" id="KW-1185">Reference proteome</keyword>
<reference evidence="4 5" key="1">
    <citation type="submission" date="2007-01" db="EMBL/GenBank/DDBJ databases">
        <authorList>
            <person name="Haygood M."/>
            <person name="Podell S."/>
            <person name="Anderson C."/>
            <person name="Hopkinson B."/>
            <person name="Roe K."/>
            <person name="Barbeau K."/>
            <person name="Gaasterland T."/>
            <person name="Ferriera S."/>
            <person name="Johnson J."/>
            <person name="Kravitz S."/>
            <person name="Beeson K."/>
            <person name="Sutton G."/>
            <person name="Rogers Y.-H."/>
            <person name="Friedman R."/>
            <person name="Frazier M."/>
            <person name="Venter J.C."/>
        </authorList>
    </citation>
    <scope>NUCLEOTIDE SEQUENCE [LARGE SCALE GENOMIC DNA]</scope>
    <source>
        <strain evidence="4 5">ATCC 23134</strain>
    </source>
</reference>
<dbReference type="GO" id="GO:0007165">
    <property type="term" value="P:signal transduction"/>
    <property type="evidence" value="ECO:0007669"/>
    <property type="project" value="InterPro"/>
</dbReference>
<keyword evidence="4" id="KW-0808">Transferase</keyword>
<proteinExistence type="predicted"/>
<dbReference type="PANTHER" id="PTHR43156:SF9">
    <property type="entry name" value="HAMP DOMAIN-CONTAINING PROTEIN"/>
    <property type="match status" value="1"/>
</dbReference>
<feature type="transmembrane region" description="Helical" evidence="2">
    <location>
        <begin position="6"/>
        <end position="26"/>
    </location>
</feature>
<dbReference type="Pfam" id="PF07228">
    <property type="entry name" value="SpoIIE"/>
    <property type="match status" value="1"/>
</dbReference>
<dbReference type="eggNOG" id="COG2208">
    <property type="taxonomic scope" value="Bacteria"/>
</dbReference>
<protein>
    <submittedName>
        <fullName evidence="4">Serine/threonine protein kinases</fullName>
    </submittedName>
</protein>
<keyword evidence="2" id="KW-1133">Transmembrane helix</keyword>
<keyword evidence="4" id="KW-0418">Kinase</keyword>
<dbReference type="GO" id="GO:0016791">
    <property type="term" value="F:phosphatase activity"/>
    <property type="evidence" value="ECO:0007669"/>
    <property type="project" value="TreeGrafter"/>
</dbReference>
<dbReference type="Gene3D" id="3.60.40.10">
    <property type="entry name" value="PPM-type phosphatase domain"/>
    <property type="match status" value="1"/>
</dbReference>
<evidence type="ECO:0000313" key="5">
    <source>
        <dbReference type="Proteomes" id="UP000004095"/>
    </source>
</evidence>
<comment type="caution">
    <text evidence="4">The sequence shown here is derived from an EMBL/GenBank/DDBJ whole genome shotgun (WGS) entry which is preliminary data.</text>
</comment>
<dbReference type="PANTHER" id="PTHR43156">
    <property type="entry name" value="STAGE II SPORULATION PROTEIN E-RELATED"/>
    <property type="match status" value="1"/>
</dbReference>
<dbReference type="InterPro" id="IPR036457">
    <property type="entry name" value="PPM-type-like_dom_sf"/>
</dbReference>
<keyword evidence="2" id="KW-0472">Membrane</keyword>
<dbReference type="SMART" id="SM00304">
    <property type="entry name" value="HAMP"/>
    <property type="match status" value="1"/>
</dbReference>
<feature type="transmembrane region" description="Helical" evidence="2">
    <location>
        <begin position="291"/>
        <end position="314"/>
    </location>
</feature>
<dbReference type="InterPro" id="IPR052016">
    <property type="entry name" value="Bact_Sigma-Reg"/>
</dbReference>